<name>A0A0W0FM79_MONRR</name>
<feature type="compositionally biased region" description="Low complexity" evidence="1">
    <location>
        <begin position="68"/>
        <end position="79"/>
    </location>
</feature>
<reference evidence="3 4" key="1">
    <citation type="submission" date="2015-12" db="EMBL/GenBank/DDBJ databases">
        <title>Draft genome sequence of Moniliophthora roreri, the causal agent of frosty pod rot of cacao.</title>
        <authorList>
            <person name="Aime M.C."/>
            <person name="Diaz-Valderrama J.R."/>
            <person name="Kijpornyongpan T."/>
            <person name="Phillips-Mora W."/>
        </authorList>
    </citation>
    <scope>NUCLEOTIDE SEQUENCE [LARGE SCALE GENOMIC DNA]</scope>
    <source>
        <strain evidence="3 4">MCA 2952</strain>
    </source>
</reference>
<proteinExistence type="predicted"/>
<evidence type="ECO:0000259" key="2">
    <source>
        <dbReference type="Pfam" id="PF03732"/>
    </source>
</evidence>
<feature type="region of interest" description="Disordered" evidence="1">
    <location>
        <begin position="23"/>
        <end position="131"/>
    </location>
</feature>
<evidence type="ECO:0000313" key="4">
    <source>
        <dbReference type="Proteomes" id="UP000054988"/>
    </source>
</evidence>
<organism evidence="3 4">
    <name type="scientific">Moniliophthora roreri</name>
    <name type="common">Frosty pod rot fungus</name>
    <name type="synonym">Monilia roreri</name>
    <dbReference type="NCBI Taxonomy" id="221103"/>
    <lineage>
        <taxon>Eukaryota</taxon>
        <taxon>Fungi</taxon>
        <taxon>Dikarya</taxon>
        <taxon>Basidiomycota</taxon>
        <taxon>Agaricomycotina</taxon>
        <taxon>Agaricomycetes</taxon>
        <taxon>Agaricomycetidae</taxon>
        <taxon>Agaricales</taxon>
        <taxon>Marasmiineae</taxon>
        <taxon>Marasmiaceae</taxon>
        <taxon>Moniliophthora</taxon>
    </lineage>
</organism>
<evidence type="ECO:0000256" key="1">
    <source>
        <dbReference type="SAM" id="MobiDB-lite"/>
    </source>
</evidence>
<feature type="compositionally biased region" description="Basic and acidic residues" evidence="1">
    <location>
        <begin position="47"/>
        <end position="67"/>
    </location>
</feature>
<dbReference type="InterPro" id="IPR005162">
    <property type="entry name" value="Retrotrans_gag_dom"/>
</dbReference>
<gene>
    <name evidence="3" type="ORF">WG66_10034</name>
</gene>
<feature type="domain" description="Retrotransposon gag" evidence="2">
    <location>
        <begin position="201"/>
        <end position="293"/>
    </location>
</feature>
<dbReference type="Pfam" id="PF03732">
    <property type="entry name" value="Retrotrans_gag"/>
    <property type="match status" value="1"/>
</dbReference>
<dbReference type="Proteomes" id="UP000054988">
    <property type="component" value="Unassembled WGS sequence"/>
</dbReference>
<accession>A0A0W0FM79</accession>
<comment type="caution">
    <text evidence="3">The sequence shown here is derived from an EMBL/GenBank/DDBJ whole genome shotgun (WGS) entry which is preliminary data.</text>
</comment>
<feature type="compositionally biased region" description="Polar residues" evidence="1">
    <location>
        <begin position="28"/>
        <end position="37"/>
    </location>
</feature>
<protein>
    <recommendedName>
        <fullName evidence="2">Retrotransposon gag domain-containing protein</fullName>
    </recommendedName>
</protein>
<evidence type="ECO:0000313" key="3">
    <source>
        <dbReference type="EMBL" id="KTB37418.1"/>
    </source>
</evidence>
<sequence length="337" mass="38358">MEKEEKIDKDISLAERLAKLGIAIPGNPASTSRTIITRQHRQSALRHASELLRHEETTDIEEPKVEETSNNSTPESTESGLPVNENSELPDEKSANLPEESTSSSFFSAFEEETMSEGGSSTPKPKPREGMTQTQMMIEISTAVLEEMEKKNKGSKVATPDPFEGDRKDTKRFLMETEIYLRMHPTEYDNDEKKCLFLLSYLRGKNTESWKNGQSAKIFEPKSGATPLTFQALKDEFKKHYLPADIQAEAQIRIEEAKMTDHADNYVSDFRVMADESGYDDQALIHIFRKGLPNSLSAKILNQPQGRPADLEGWYEAAIRYDEQYKYYEAVQKPKRF</sequence>
<feature type="compositionally biased region" description="Low complexity" evidence="1">
    <location>
        <begin position="99"/>
        <end position="109"/>
    </location>
</feature>
<dbReference type="EMBL" id="LATX01001849">
    <property type="protein sequence ID" value="KTB37418.1"/>
    <property type="molecule type" value="Genomic_DNA"/>
</dbReference>
<dbReference type="AlphaFoldDB" id="A0A0W0FM79"/>